<evidence type="ECO:0000259" key="4">
    <source>
        <dbReference type="Pfam" id="PF13193"/>
    </source>
</evidence>
<dbReference type="Pfam" id="PF00501">
    <property type="entry name" value="AMP-binding"/>
    <property type="match status" value="1"/>
</dbReference>
<dbReference type="Proteomes" id="UP000184010">
    <property type="component" value="Unassembled WGS sequence"/>
</dbReference>
<evidence type="ECO:0000256" key="1">
    <source>
        <dbReference type="ARBA" id="ARBA00006432"/>
    </source>
</evidence>
<dbReference type="EMBL" id="FRDN01000010">
    <property type="protein sequence ID" value="SHN80052.1"/>
    <property type="molecule type" value="Genomic_DNA"/>
</dbReference>
<evidence type="ECO:0000313" key="5">
    <source>
        <dbReference type="EMBL" id="SHN80052.1"/>
    </source>
</evidence>
<name>A0A1M7UAG5_9FIRM</name>
<dbReference type="InterPro" id="IPR025110">
    <property type="entry name" value="AMP-bd_C"/>
</dbReference>
<comment type="similarity">
    <text evidence="1">Belongs to the ATP-dependent AMP-binding enzyme family.</text>
</comment>
<evidence type="ECO:0000256" key="2">
    <source>
        <dbReference type="ARBA" id="ARBA00022598"/>
    </source>
</evidence>
<dbReference type="PROSITE" id="PS00455">
    <property type="entry name" value="AMP_BINDING"/>
    <property type="match status" value="1"/>
</dbReference>
<dbReference type="GO" id="GO:0006631">
    <property type="term" value="P:fatty acid metabolic process"/>
    <property type="evidence" value="ECO:0007669"/>
    <property type="project" value="TreeGrafter"/>
</dbReference>
<dbReference type="InterPro" id="IPR042099">
    <property type="entry name" value="ANL_N_sf"/>
</dbReference>
<evidence type="ECO:0000313" key="6">
    <source>
        <dbReference type="Proteomes" id="UP000184010"/>
    </source>
</evidence>
<dbReference type="Gene3D" id="3.30.300.30">
    <property type="match status" value="1"/>
</dbReference>
<keyword evidence="2" id="KW-0436">Ligase</keyword>
<organism evidence="5 6">
    <name type="scientific">Desulfitobacterium chlororespirans DSM 11544</name>
    <dbReference type="NCBI Taxonomy" id="1121395"/>
    <lineage>
        <taxon>Bacteria</taxon>
        <taxon>Bacillati</taxon>
        <taxon>Bacillota</taxon>
        <taxon>Clostridia</taxon>
        <taxon>Eubacteriales</taxon>
        <taxon>Desulfitobacteriaceae</taxon>
        <taxon>Desulfitobacterium</taxon>
    </lineage>
</organism>
<accession>A0A1M7UAG5</accession>
<proteinExistence type="inferred from homology"/>
<dbReference type="AlphaFoldDB" id="A0A1M7UAG5"/>
<dbReference type="GO" id="GO:0031956">
    <property type="term" value="F:medium-chain fatty acid-CoA ligase activity"/>
    <property type="evidence" value="ECO:0007669"/>
    <property type="project" value="TreeGrafter"/>
</dbReference>
<dbReference type="Gene3D" id="3.40.50.12780">
    <property type="entry name" value="N-terminal domain of ligase-like"/>
    <property type="match status" value="1"/>
</dbReference>
<feature type="domain" description="AMP-binding enzyme C-terminal" evidence="4">
    <location>
        <begin position="431"/>
        <end position="506"/>
    </location>
</feature>
<dbReference type="STRING" id="1121395.SAMN02745215_03333"/>
<keyword evidence="6" id="KW-1185">Reference proteome</keyword>
<dbReference type="PANTHER" id="PTHR43201:SF5">
    <property type="entry name" value="MEDIUM-CHAIN ACYL-COA LIGASE ACSF2, MITOCHONDRIAL"/>
    <property type="match status" value="1"/>
</dbReference>
<sequence>MNNLFPLHIGFFLTLNANRYPQKTAIVCNRQPISYAQLNRRVNKLAHGLLELGVTKGDKVAYLLPNGLRIVELYYAVQKIGAVSVAINYRLASQEIGCLLEQADCQVFVYHELFDDQVRQVKENVKTISLVIRVGEQPIQGEYAFEALTDHDHEEEPDVLIGEEDLCRIQFTGGTTGRSKGVMRTQRQEIFQVIGITTALELGGPDRVMLTQSPLCHQAGLSWLNVAIGAGNTLIVCDGFEPEKILRQIQEERVTNVMLLPPSSYHRIFALPSLAEYDLSSVKSVHSSAGGTSPEIVHKLYEVFPNCVVRCGYGLTETGGVGTTFVLTREVLENNPELTKSVGKEMSFLELRLVDESGREVPVGETGECIARGPSVMTGYYNQPELTEEVIKGGWVYTGDLLRKDEKGYYYFMDRKKDMIKSGGENVFAQEVEGVIRTHSAVHDCAVIGVPDPRFGEAVMAVIKTKPGQAVTGEGIQEHCKKYLAGYKKPRRVEFVDEFPVDQAGKIQKYKLRTTFARKDFPETM</sequence>
<dbReference type="InterPro" id="IPR020845">
    <property type="entry name" value="AMP-binding_CS"/>
</dbReference>
<dbReference type="FunFam" id="3.30.300.30:FF:000008">
    <property type="entry name" value="2,3-dihydroxybenzoate-AMP ligase"/>
    <property type="match status" value="1"/>
</dbReference>
<dbReference type="InterPro" id="IPR045851">
    <property type="entry name" value="AMP-bd_C_sf"/>
</dbReference>
<protein>
    <submittedName>
        <fullName evidence="5">Long-chain acyl-CoA synthetase</fullName>
    </submittedName>
</protein>
<dbReference type="RefSeq" id="WP_242954672.1">
    <property type="nucleotide sequence ID" value="NZ_FRDN01000010.1"/>
</dbReference>
<dbReference type="Pfam" id="PF13193">
    <property type="entry name" value="AMP-binding_C"/>
    <property type="match status" value="1"/>
</dbReference>
<evidence type="ECO:0000259" key="3">
    <source>
        <dbReference type="Pfam" id="PF00501"/>
    </source>
</evidence>
<gene>
    <name evidence="5" type="ORF">SAMN02745215_03333</name>
</gene>
<reference evidence="6" key="1">
    <citation type="submission" date="2016-12" db="EMBL/GenBank/DDBJ databases">
        <authorList>
            <person name="Varghese N."/>
            <person name="Submissions S."/>
        </authorList>
    </citation>
    <scope>NUCLEOTIDE SEQUENCE [LARGE SCALE GENOMIC DNA]</scope>
    <source>
        <strain evidence="6">DSM 11544</strain>
    </source>
</reference>
<dbReference type="PANTHER" id="PTHR43201">
    <property type="entry name" value="ACYL-COA SYNTHETASE"/>
    <property type="match status" value="1"/>
</dbReference>
<feature type="domain" description="AMP-dependent synthetase/ligase" evidence="3">
    <location>
        <begin position="16"/>
        <end position="381"/>
    </location>
</feature>
<dbReference type="SUPFAM" id="SSF56801">
    <property type="entry name" value="Acetyl-CoA synthetase-like"/>
    <property type="match status" value="1"/>
</dbReference>
<dbReference type="InterPro" id="IPR000873">
    <property type="entry name" value="AMP-dep_synth/lig_dom"/>
</dbReference>